<organism evidence="6 7">
    <name type="scientific">Tegillarca granosa</name>
    <name type="common">Malaysian cockle</name>
    <name type="synonym">Anadara granosa</name>
    <dbReference type="NCBI Taxonomy" id="220873"/>
    <lineage>
        <taxon>Eukaryota</taxon>
        <taxon>Metazoa</taxon>
        <taxon>Spiralia</taxon>
        <taxon>Lophotrochozoa</taxon>
        <taxon>Mollusca</taxon>
        <taxon>Bivalvia</taxon>
        <taxon>Autobranchia</taxon>
        <taxon>Pteriomorphia</taxon>
        <taxon>Arcoida</taxon>
        <taxon>Arcoidea</taxon>
        <taxon>Arcidae</taxon>
        <taxon>Tegillarca</taxon>
    </lineage>
</organism>
<dbReference type="InterPro" id="IPR036034">
    <property type="entry name" value="PDZ_sf"/>
</dbReference>
<keyword evidence="3" id="KW-0479">Metal-binding</keyword>
<dbReference type="Pfam" id="PF00595">
    <property type="entry name" value="PDZ"/>
    <property type="match status" value="1"/>
</dbReference>
<sequence>MSNLEYVPPEKLIIQLSRPDSSVSWGFRLQGGSDFSTPLSVQSVQPNSVAECSGLQAGDGLLAINNFATDSMSHENAKMEIIRSGNEISLLIQSLDLDERQLGQKMTGTYQVLENEGEGQNENEAVENTHESTFESEDPLNNSY</sequence>
<evidence type="ECO:0000256" key="1">
    <source>
        <dbReference type="ARBA" id="ARBA00004496"/>
    </source>
</evidence>
<evidence type="ECO:0000256" key="2">
    <source>
        <dbReference type="ARBA" id="ARBA00022490"/>
    </source>
</evidence>
<evidence type="ECO:0000313" key="7">
    <source>
        <dbReference type="Proteomes" id="UP001217089"/>
    </source>
</evidence>
<keyword evidence="3" id="KW-0862">Zinc</keyword>
<dbReference type="SUPFAM" id="SSF50156">
    <property type="entry name" value="PDZ domain-like"/>
    <property type="match status" value="1"/>
</dbReference>
<keyword evidence="3" id="KW-0440">LIM domain</keyword>
<feature type="domain" description="PDZ" evidence="5">
    <location>
        <begin position="13"/>
        <end position="96"/>
    </location>
</feature>
<dbReference type="InterPro" id="IPR001478">
    <property type="entry name" value="PDZ"/>
</dbReference>
<dbReference type="Gene3D" id="2.30.42.10">
    <property type="match status" value="1"/>
</dbReference>
<gene>
    <name evidence="6" type="ORF">KUTeg_004000</name>
</gene>
<comment type="caution">
    <text evidence="6">The sequence shown here is derived from an EMBL/GenBank/DDBJ whole genome shotgun (WGS) entry which is preliminary data.</text>
</comment>
<dbReference type="EMBL" id="JARBDR010000214">
    <property type="protein sequence ID" value="KAJ8318909.1"/>
    <property type="molecule type" value="Genomic_DNA"/>
</dbReference>
<evidence type="ECO:0000256" key="4">
    <source>
        <dbReference type="SAM" id="MobiDB-lite"/>
    </source>
</evidence>
<dbReference type="InterPro" id="IPR050604">
    <property type="entry name" value="PDZ-LIM_domain"/>
</dbReference>
<accession>A0ABQ9FNR0</accession>
<evidence type="ECO:0000256" key="3">
    <source>
        <dbReference type="ARBA" id="ARBA00023038"/>
    </source>
</evidence>
<dbReference type="PANTHER" id="PTHR24214:SF38">
    <property type="entry name" value="PDZ AND LIM DOMAIN PROTEIN ZASP-RELATED"/>
    <property type="match status" value="1"/>
</dbReference>
<dbReference type="PROSITE" id="PS50106">
    <property type="entry name" value="PDZ"/>
    <property type="match status" value="1"/>
</dbReference>
<dbReference type="SMART" id="SM00228">
    <property type="entry name" value="PDZ"/>
    <property type="match status" value="1"/>
</dbReference>
<dbReference type="PANTHER" id="PTHR24214">
    <property type="entry name" value="PDZ AND LIM DOMAIN PROTEIN ZASP"/>
    <property type="match status" value="1"/>
</dbReference>
<dbReference type="CDD" id="cd23068">
    <property type="entry name" value="PDZ_ZASP52-like"/>
    <property type="match status" value="1"/>
</dbReference>
<name>A0ABQ9FNR0_TEGGR</name>
<keyword evidence="7" id="KW-1185">Reference proteome</keyword>
<comment type="subcellular location">
    <subcellularLocation>
        <location evidence="1">Cytoplasm</location>
    </subcellularLocation>
</comment>
<evidence type="ECO:0000313" key="6">
    <source>
        <dbReference type="EMBL" id="KAJ8318909.1"/>
    </source>
</evidence>
<evidence type="ECO:0000259" key="5">
    <source>
        <dbReference type="PROSITE" id="PS50106"/>
    </source>
</evidence>
<protein>
    <recommendedName>
        <fullName evidence="5">PDZ domain-containing protein</fullName>
    </recommendedName>
</protein>
<proteinExistence type="predicted"/>
<feature type="compositionally biased region" description="Acidic residues" evidence="4">
    <location>
        <begin position="115"/>
        <end position="125"/>
    </location>
</feature>
<reference evidence="6 7" key="1">
    <citation type="submission" date="2022-12" db="EMBL/GenBank/DDBJ databases">
        <title>Chromosome-level genome of Tegillarca granosa.</title>
        <authorList>
            <person name="Kim J."/>
        </authorList>
    </citation>
    <scope>NUCLEOTIDE SEQUENCE [LARGE SCALE GENOMIC DNA]</scope>
    <source>
        <strain evidence="6">Teg-2019</strain>
        <tissue evidence="6">Adductor muscle</tissue>
    </source>
</reference>
<keyword evidence="2" id="KW-0963">Cytoplasm</keyword>
<dbReference type="Proteomes" id="UP001217089">
    <property type="component" value="Unassembled WGS sequence"/>
</dbReference>
<feature type="region of interest" description="Disordered" evidence="4">
    <location>
        <begin position="109"/>
        <end position="144"/>
    </location>
</feature>